<evidence type="ECO:0000313" key="20">
    <source>
        <dbReference type="Proteomes" id="UP000594260"/>
    </source>
</evidence>
<feature type="domain" description="MyTH4" evidence="17">
    <location>
        <begin position="938"/>
        <end position="1088"/>
    </location>
</feature>
<feature type="domain" description="Myosin motor" evidence="18">
    <location>
        <begin position="73"/>
        <end position="760"/>
    </location>
</feature>
<evidence type="ECO:0000256" key="11">
    <source>
        <dbReference type="PROSITE-ProRule" id="PRU00192"/>
    </source>
</evidence>
<dbReference type="InterPro" id="IPR041795">
    <property type="entry name" value="MyoXV_FERM_C"/>
</dbReference>
<evidence type="ECO:0000256" key="14">
    <source>
        <dbReference type="SAM" id="MobiDB-lite"/>
    </source>
</evidence>
<dbReference type="FunCoup" id="A0A7M7L1S4">
    <property type="interactions" value="3"/>
</dbReference>
<dbReference type="GO" id="GO:0009887">
    <property type="term" value="P:animal organ morphogenesis"/>
    <property type="evidence" value="ECO:0007669"/>
    <property type="project" value="UniProtKB-ARBA"/>
</dbReference>
<dbReference type="InterPro" id="IPR051567">
    <property type="entry name" value="Unconventional_Myosin_ATPase"/>
</dbReference>
<dbReference type="SMART" id="SM00295">
    <property type="entry name" value="B41"/>
    <property type="match status" value="1"/>
</dbReference>
<dbReference type="Pfam" id="PF00612">
    <property type="entry name" value="IQ"/>
    <property type="match status" value="2"/>
</dbReference>
<dbReference type="InterPro" id="IPR000857">
    <property type="entry name" value="MyTH4_dom"/>
</dbReference>
<dbReference type="GO" id="GO:0009888">
    <property type="term" value="P:tissue development"/>
    <property type="evidence" value="ECO:0007669"/>
    <property type="project" value="UniProtKB-ARBA"/>
</dbReference>
<dbReference type="SUPFAM" id="SSF47031">
    <property type="entry name" value="Second domain of FERM"/>
    <property type="match status" value="1"/>
</dbReference>
<dbReference type="InterPro" id="IPR019748">
    <property type="entry name" value="FERM_central"/>
</dbReference>
<keyword evidence="3 11" id="KW-0728">SH3 domain</keyword>
<keyword evidence="7 12" id="KW-0067">ATP-binding</keyword>
<feature type="compositionally biased region" description="Low complexity" evidence="14">
    <location>
        <begin position="1901"/>
        <end position="1918"/>
    </location>
</feature>
<evidence type="ECO:0000259" key="17">
    <source>
        <dbReference type="PROSITE" id="PS51016"/>
    </source>
</evidence>
<dbReference type="PRINTS" id="PR00193">
    <property type="entry name" value="MYOSINHEAVY"/>
</dbReference>
<feature type="compositionally biased region" description="Polar residues" evidence="14">
    <location>
        <begin position="1873"/>
        <end position="1882"/>
    </location>
</feature>
<feature type="region of interest" description="Disordered" evidence="14">
    <location>
        <begin position="1422"/>
        <end position="1510"/>
    </location>
</feature>
<proteinExistence type="inferred from homology"/>
<dbReference type="InterPro" id="IPR000299">
    <property type="entry name" value="FERM_domain"/>
</dbReference>
<dbReference type="InterPro" id="IPR036961">
    <property type="entry name" value="Kinesin_motor_dom_sf"/>
</dbReference>
<dbReference type="InterPro" id="IPR001609">
    <property type="entry name" value="Myosin_head_motor_dom-like"/>
</dbReference>
<dbReference type="InterPro" id="IPR027417">
    <property type="entry name" value="P-loop_NTPase"/>
</dbReference>
<keyword evidence="5" id="KW-0677">Repeat</keyword>
<dbReference type="Pfam" id="PF14604">
    <property type="entry name" value="SH3_9"/>
    <property type="match status" value="1"/>
</dbReference>
<evidence type="ECO:0000256" key="1">
    <source>
        <dbReference type="ARBA" id="ARBA00004496"/>
    </source>
</evidence>
<feature type="region of interest" description="Disordered" evidence="14">
    <location>
        <begin position="1222"/>
        <end position="1310"/>
    </location>
</feature>
<dbReference type="GO" id="GO:0003774">
    <property type="term" value="F:cytoskeletal motor activity"/>
    <property type="evidence" value="ECO:0007669"/>
    <property type="project" value="UniProtKB-UniRule"/>
</dbReference>
<dbReference type="RefSeq" id="XP_022668746.1">
    <property type="nucleotide sequence ID" value="XM_022813011.1"/>
</dbReference>
<comment type="similarity">
    <text evidence="2 12">Belongs to the TRAFAC class myosin-kinesin ATPase superfamily. Myosin family.</text>
</comment>
<evidence type="ECO:0000256" key="3">
    <source>
        <dbReference type="ARBA" id="ARBA00022443"/>
    </source>
</evidence>
<dbReference type="GO" id="GO:0005524">
    <property type="term" value="F:ATP binding"/>
    <property type="evidence" value="ECO:0007669"/>
    <property type="project" value="UniProtKB-UniRule"/>
</dbReference>
<dbReference type="SMART" id="SM00326">
    <property type="entry name" value="SH3"/>
    <property type="match status" value="1"/>
</dbReference>
<dbReference type="CDD" id="cd13201">
    <property type="entry name" value="FERM_C_MyoXV"/>
    <property type="match status" value="1"/>
</dbReference>
<name>A0A7M7L1S4_VARDE</name>
<dbReference type="InterPro" id="IPR035963">
    <property type="entry name" value="FERM_2"/>
</dbReference>
<feature type="compositionally biased region" description="Basic and acidic residues" evidence="14">
    <location>
        <begin position="2157"/>
        <end position="2174"/>
    </location>
</feature>
<evidence type="ECO:0000256" key="13">
    <source>
        <dbReference type="SAM" id="Coils"/>
    </source>
</evidence>
<dbReference type="SMART" id="SM00242">
    <property type="entry name" value="MYSc"/>
    <property type="match status" value="1"/>
</dbReference>
<dbReference type="SUPFAM" id="SSF50729">
    <property type="entry name" value="PH domain-like"/>
    <property type="match status" value="1"/>
</dbReference>
<feature type="region of interest" description="Disordered" evidence="14">
    <location>
        <begin position="3182"/>
        <end position="3201"/>
    </location>
</feature>
<feature type="compositionally biased region" description="Basic and acidic residues" evidence="14">
    <location>
        <begin position="2051"/>
        <end position="2065"/>
    </location>
</feature>
<keyword evidence="10 12" id="KW-0009">Actin-binding</keyword>
<feature type="compositionally biased region" description="Polar residues" evidence="14">
    <location>
        <begin position="1599"/>
        <end position="1608"/>
    </location>
</feature>
<dbReference type="Gene3D" id="2.30.30.40">
    <property type="entry name" value="SH3 Domains"/>
    <property type="match status" value="1"/>
</dbReference>
<feature type="compositionally biased region" description="Pro residues" evidence="14">
    <location>
        <begin position="1612"/>
        <end position="1626"/>
    </location>
</feature>
<dbReference type="InterPro" id="IPR036028">
    <property type="entry name" value="SH3-like_dom_sf"/>
</dbReference>
<dbReference type="InterPro" id="IPR038185">
    <property type="entry name" value="MyTH4_dom_sf"/>
</dbReference>
<organism evidence="19 20">
    <name type="scientific">Varroa destructor</name>
    <name type="common">Honeybee mite</name>
    <dbReference type="NCBI Taxonomy" id="109461"/>
    <lineage>
        <taxon>Eukaryota</taxon>
        <taxon>Metazoa</taxon>
        <taxon>Ecdysozoa</taxon>
        <taxon>Arthropoda</taxon>
        <taxon>Chelicerata</taxon>
        <taxon>Arachnida</taxon>
        <taxon>Acari</taxon>
        <taxon>Parasitiformes</taxon>
        <taxon>Mesostigmata</taxon>
        <taxon>Gamasina</taxon>
        <taxon>Dermanyssoidea</taxon>
        <taxon>Varroidae</taxon>
        <taxon>Varroa</taxon>
    </lineage>
</organism>
<feature type="compositionally biased region" description="Polar residues" evidence="14">
    <location>
        <begin position="2029"/>
        <end position="2050"/>
    </location>
</feature>
<feature type="compositionally biased region" description="Polar residues" evidence="14">
    <location>
        <begin position="1728"/>
        <end position="1749"/>
    </location>
</feature>
<feature type="compositionally biased region" description="Basic and acidic residues" evidence="14">
    <location>
        <begin position="2235"/>
        <end position="2248"/>
    </location>
</feature>
<feature type="domain" description="SH3" evidence="15">
    <location>
        <begin position="2481"/>
        <end position="2547"/>
    </location>
</feature>
<dbReference type="CTD" id="32028"/>
<evidence type="ECO:0000256" key="5">
    <source>
        <dbReference type="ARBA" id="ARBA00022737"/>
    </source>
</evidence>
<dbReference type="OMA" id="NGHGEMI"/>
<evidence type="ECO:0000259" key="15">
    <source>
        <dbReference type="PROSITE" id="PS50002"/>
    </source>
</evidence>
<dbReference type="Gene3D" id="1.10.10.820">
    <property type="match status" value="1"/>
</dbReference>
<feature type="coiled-coil region" evidence="13">
    <location>
        <begin position="832"/>
        <end position="867"/>
    </location>
</feature>
<dbReference type="Gene3D" id="1.20.5.190">
    <property type="match status" value="2"/>
</dbReference>
<feature type="region of interest" description="Disordered" evidence="14">
    <location>
        <begin position="1366"/>
        <end position="1387"/>
    </location>
</feature>
<accession>A0A7M7L1S4</accession>
<feature type="region of interest" description="Disordered" evidence="14">
    <location>
        <begin position="2559"/>
        <end position="2598"/>
    </location>
</feature>
<dbReference type="Proteomes" id="UP000594260">
    <property type="component" value="Unplaced"/>
</dbReference>
<feature type="compositionally biased region" description="Pro residues" evidence="14">
    <location>
        <begin position="1224"/>
        <end position="1233"/>
    </location>
</feature>
<dbReference type="PANTHER" id="PTHR22692">
    <property type="entry name" value="MYOSIN VII, XV"/>
    <property type="match status" value="1"/>
</dbReference>
<evidence type="ECO:0000256" key="12">
    <source>
        <dbReference type="PROSITE-ProRule" id="PRU00782"/>
    </source>
</evidence>
<dbReference type="InterPro" id="IPR059004">
    <property type="entry name" value="MYO15"/>
</dbReference>
<comment type="subcellular location">
    <subcellularLocation>
        <location evidence="1">Cytoplasm</location>
    </subcellularLocation>
</comment>
<feature type="compositionally biased region" description="Basic and acidic residues" evidence="14">
    <location>
        <begin position="2559"/>
        <end position="2588"/>
    </location>
</feature>
<sequence length="3201" mass="356757">MSVAASNMAADHFDPGELVWFDPGVGYSLPGEVVEFSAPAGVVIVQAIVAGQPKPFTLHNLQAVRRREDLGPDGVQDMIAMSDLCEASILWNLKVRYDRQHIYTNIGSILLAVNPYRLFDIYGVDAVKRYEGQILGSLPAHIFATASAAYQKLNKGGSELENQVVVISGESGSGKTESTKLILRYLAAVNRSASNLVTEQILEASPLLEAFGNAKTVKNDNSSRFGKYMQVFFNDGVITGARTIDYLLEKSRIVTQAQDERNYHVFYELLAGLSDQEKEKYGLQTADKYFYLNQGGSIECGSKNDVEDFRSLLAAIQVLGLSSEETDVIFRILAAVLHLGNVYFHRKPLKHGTEGVDVGSEAEVRWASHLLQTPAEGILRSLTTKATEARGERLLTPLNIDQALDARDAIAKALYSTLFSWLVKRVNAIVYKGPRRACIAILDIFGFESLQENSFEQLCINYANENLHSYLNRHVFKLEQAEYAKERIEWIPLAYPDNQAVISLIAKKPVGILHLLDDESNFPKASDVSYLEKCHYNHALNELYSRPRMSSLEFGIRHYAGQVWYSVDGFLDKNRDTLRPDVTELLIASKITMISKMFLHSREQLQQDGHRGSRHDGGRFVTMKPRAPTVAARFHDSLQALVDQMAQCNPWFIRCLKPNAEKIPMRLDMPLVLEQIRYSGILDTVRIRKTGYPIRFKFSQFADRYQCLISQKTLGRAAPPRDICQRILEQFSSRQDNYQLGQSKVFLREPLEQHLDRTRANRIRSAVITIQKHIRGYLARQRYDRIKLSAVKIQSAYRGYAQRRKYLKVRRGVVRVQANWRMKLALRSFRRLQESVALKREAERRAREAERERVEREEREREKRERATFQHLEIPPELQLALNNIDDWQCPQGERNIVKANERPQRRPRRVIGLPADIDSHVFSKFTNIYFKSHQWGLKKEPITTPFLAKAHDQDNHDSVAIFKLILRFMYDPNLTGKRERLLGDYIVQRGLARPSLRDEILCQLTTQTCNNPDAASRNRCWLLMANCLSCFPPSRTLYKYLLKYVSDHAAVDNYACHCQRLLLRIGAMDAKLARTYPPSLLEWRNNANRFQIGLEAHTYDQMTDPLDSGAPATIIEAHSWSSGQDFATDMLHARGIEESHSFGWSTDLIEENGNIVYSLNGADYLMDLISETEIAPGFDTCKSYYLVSCDRSRPMEKSLPLSTSGPHDPERYNVYEADIKELPPLPANPPPANRQVARGKTSTAKTPQPAPPVAMGRKALHHMSTNALGPAAGGGAYKKNHMTPSRSRSMDDLLDGDEGSVVPPPLSKRSALNDRYFEVRRSHQQLSTHNDSVVSHDDLQSDADDDVLPLSTKSRLNQRYLSQQAGYQGHHQQGEMADGRSSSIPDISELSPIMNAGGERPHPAWQRKLGLSASALNERYFDDGSTGGADDGARGSTGSMPVTEQTIEPQHKFARDRPPAARPDYRYPPHPKSKRSAQAPGPALGSGSQSSRATRVGPGEYTRSSAMSDCSEAPSLASHVRHVKVPSHTADLDQYLDELFNPVLDGDDGLSDARSLAASLKGRQRDFDDDSLIEAMSDPVRLSRKIKGMILDDDQDSTSDPVESGSKTPDPVFPAPPPPPPPMPTPAQLGLSSLSNSTTTLQRSLVPLDQPLEVQTASLSFDDDEVLSLAEDSIGMMWQDPVALSARIKGVTQAVEQQGAMSGAGVQGLPGLNPGAAAFFGFGAPGQRTQGPSSPGSNGGATTSNSNGSNPAFYNLPLYNVSGMTVPIVDASQLIQQQVLQQHMMQMQQRAFLASAVQQNLQIQQQLMQQSAALQQLLQSSVIGGASSPGQSAEEGLQSIQSTTSAPANLQKGLFPSGLNLMSPLLLSQSPGVGQDLSTHSVPAMPTQAPIGKLRKFSDKGGAASDSSSTSSSNKSNFQNVLSELKMKAGNSGPPDPPLSPTSAKKRAADLYGRAKTIRIGKWRWPPPRDDKGNCIPAPGQPTSFSEFKRLKREAKKQAKRDAGLAGPDDDDIEVSSSDDEKYMHGNPYSQMNAATGSGDSALKSSGTSNKDDIIKAFEGRSRPDPGSIGKIRISNEMKSKLEQLTIDHSVRSKSSSAKGSPGSAVSAFKQLNDERKNALERQLQGWSDNQGHKWTDGRAQPRTSAAGAGTESDAESFHVDNLVKNKIKKMERVSQQINERGIHPIGNGEQASTNSSGKSYGYDDNSDPDSPVLAQNKKNQRNQLGPPPPPPGGEKKQTSEYEDVKETSTPLIERSNRPPVQQPQTQTKLFPLPQTSFLMYTNTRWELRIRKEVFSPAETLNDPKATHLIFAQVVREVIAGTTIRLTLSEICQLRSLLSEFGVTESNVNAAAAHKPHVKKAIIEQCRKFPNYFARIFPVSTGAAGQRQNRSGNHLPELLGVSHSGLRLLRRDRDASNGREYLRVLDTIAFDNVVDVSLARVSTVQLLLRDGGLMTLYSPKAPHIHSIVERFVREALREGGGSEFVRALADYVTSENSLLSFRRGDIIRLLHKPASHVNVPKGWLFGALDTGDTGLFPIEYVGPLQTRNGHDMAAMHHSWSHAEHNKDETRTPTSREVRRIERSEHQNLPKRSPLTEPNGIDPLHEHIGSDNEFDVVGDLNAGGPGGLGSPIAGPLEPNGKFSMLQFAVFNFRESLEKYDVLRDRENHSIRGSIKMLELLKQQNKQGKKKSKKKAEEDSDWTWSELTELVKFSKSPLHKSLLPLESTELNKVAVDCFIQIMRYMGDYPMAKGLLEVDCVYSILSTLHKYPMLHDEVYCQLIKQCTSNKSSKLDSCQKGWRLLSIVTAYFDCSDNLRPYLFHFLETAAFDNRRAFHGTAMVCLHNLRKTFRYGGRKNVPSIEEIAAISAGRNSKRQMYRLPGGTERVINTRSTTVVDDIIEDICSVLGVTDPLEMEEFSLYCIVEGDPFTMPLSRDEYILDVTTELLKNDHVFYLIFCRSVWYYNLRLDNQLYIEVIFNQVAPDYLEGLLLVTEGDELPEGAVQDIARIAALLHRAANMQHTPTKDEVKYLLPKPVLPMKDIKPPQWVESVQQHWPQALTATTTEAKAECLAILQQWPLFGSCFFNVKWMRSESTANEQVLALNREGIHFLDVQTHNTVWMQPFSEVISTRKVQAEDGTLFLDMKCGNLMQQKITRIQTEQAHEISRLVRQYINIEQGLQGRGGPGGQLNAMGTQNMTLTRR</sequence>
<evidence type="ECO:0000313" key="19">
    <source>
        <dbReference type="EnsemblMetazoa" id="XP_022668746"/>
    </source>
</evidence>
<dbReference type="EnsemblMetazoa" id="XM_022813011">
    <property type="protein sequence ID" value="XP_022668746"/>
    <property type="gene ID" value="LOC111253520"/>
</dbReference>
<keyword evidence="4" id="KW-0963">Cytoplasm</keyword>
<dbReference type="Pfam" id="PF00063">
    <property type="entry name" value="Myosin_head"/>
    <property type="match status" value="1"/>
</dbReference>
<feature type="compositionally biased region" description="Basic and acidic residues" evidence="14">
    <location>
        <begin position="1450"/>
        <end position="1468"/>
    </location>
</feature>
<dbReference type="CDD" id="cd14473">
    <property type="entry name" value="FERM_B-lobe"/>
    <property type="match status" value="1"/>
</dbReference>
<dbReference type="Gene3D" id="2.30.29.30">
    <property type="entry name" value="Pleckstrin-homology domain (PH domain)/Phosphotyrosine-binding domain (PTB)"/>
    <property type="match status" value="1"/>
</dbReference>
<feature type="compositionally biased region" description="Polar residues" evidence="14">
    <location>
        <begin position="3190"/>
        <end position="3201"/>
    </location>
</feature>
<protein>
    <recommendedName>
        <fullName evidence="21">Unconventional myosin-XV</fullName>
    </recommendedName>
</protein>
<feature type="region of interest" description="Disordered" evidence="14">
    <location>
        <begin position="1722"/>
        <end position="1749"/>
    </location>
</feature>
<dbReference type="SMART" id="SM00015">
    <property type="entry name" value="IQ"/>
    <property type="match status" value="3"/>
</dbReference>
<feature type="region of interest" description="Actin-binding" evidence="12">
    <location>
        <begin position="638"/>
        <end position="660"/>
    </location>
</feature>
<feature type="region of interest" description="Disordered" evidence="14">
    <location>
        <begin position="1590"/>
        <end position="1631"/>
    </location>
</feature>
<feature type="domain" description="MyTH4" evidence="17">
    <location>
        <begin position="2712"/>
        <end position="2867"/>
    </location>
</feature>
<dbReference type="InterPro" id="IPR011993">
    <property type="entry name" value="PH-like_dom_sf"/>
</dbReference>
<dbReference type="Gene3D" id="3.40.850.10">
    <property type="entry name" value="Kinesin motor domain"/>
    <property type="match status" value="1"/>
</dbReference>
<dbReference type="Gene3D" id="1.20.120.720">
    <property type="entry name" value="Myosin VI head, motor domain, U50 subdomain"/>
    <property type="match status" value="1"/>
</dbReference>
<dbReference type="Pfam" id="PF26570">
    <property type="entry name" value="MYO15"/>
    <property type="match status" value="1"/>
</dbReference>
<dbReference type="GO" id="GO:0071944">
    <property type="term" value="C:cell periphery"/>
    <property type="evidence" value="ECO:0007669"/>
    <property type="project" value="UniProtKB-ARBA"/>
</dbReference>
<dbReference type="InParanoid" id="A0A7M7L1S4"/>
<dbReference type="GO" id="GO:0003779">
    <property type="term" value="F:actin binding"/>
    <property type="evidence" value="ECO:0007669"/>
    <property type="project" value="UniProtKB-KW"/>
</dbReference>
<dbReference type="PANTHER" id="PTHR22692:SF26">
    <property type="entry name" value="SH3 DOMAIN-CONTAINING PROTEIN"/>
    <property type="match status" value="1"/>
</dbReference>
<feature type="domain" description="FERM" evidence="16">
    <location>
        <begin position="2872"/>
        <end position="3179"/>
    </location>
</feature>
<evidence type="ECO:0000256" key="6">
    <source>
        <dbReference type="ARBA" id="ARBA00022741"/>
    </source>
</evidence>
<evidence type="ECO:0000256" key="10">
    <source>
        <dbReference type="ARBA" id="ARBA00023203"/>
    </source>
</evidence>
<dbReference type="PROSITE" id="PS51456">
    <property type="entry name" value="MYOSIN_MOTOR"/>
    <property type="match status" value="1"/>
</dbReference>
<dbReference type="InterPro" id="IPR019749">
    <property type="entry name" value="Band_41_domain"/>
</dbReference>
<dbReference type="Gene3D" id="1.20.58.530">
    <property type="match status" value="1"/>
</dbReference>
<keyword evidence="9 12" id="KW-0505">Motor protein</keyword>
<dbReference type="Gene3D" id="6.20.240.20">
    <property type="match status" value="1"/>
</dbReference>
<evidence type="ECO:0000256" key="4">
    <source>
        <dbReference type="ARBA" id="ARBA00022490"/>
    </source>
</evidence>
<feature type="region of interest" description="Disordered" evidence="14">
    <location>
        <begin position="1324"/>
        <end position="1348"/>
    </location>
</feature>
<reference evidence="19" key="1">
    <citation type="submission" date="2021-01" db="UniProtKB">
        <authorList>
            <consortium name="EnsemblMetazoa"/>
        </authorList>
    </citation>
    <scope>IDENTIFICATION</scope>
</reference>
<dbReference type="PROSITE" id="PS51016">
    <property type="entry name" value="MYTH4"/>
    <property type="match status" value="2"/>
</dbReference>
<feature type="compositionally biased region" description="Low complexity" evidence="14">
    <location>
        <begin position="2094"/>
        <end position="2108"/>
    </location>
</feature>
<keyword evidence="6 12" id="KW-0547">Nucleotide-binding</keyword>
<dbReference type="PROSITE" id="PS50002">
    <property type="entry name" value="SH3"/>
    <property type="match status" value="1"/>
</dbReference>
<dbReference type="GO" id="GO:0048731">
    <property type="term" value="P:system development"/>
    <property type="evidence" value="ECO:0007669"/>
    <property type="project" value="UniProtKB-ARBA"/>
</dbReference>
<feature type="binding site" evidence="12">
    <location>
        <begin position="169"/>
        <end position="176"/>
    </location>
    <ligand>
        <name>ATP</name>
        <dbReference type="ChEBI" id="CHEBI:30616"/>
    </ligand>
</feature>
<dbReference type="Pfam" id="PF00373">
    <property type="entry name" value="FERM_M"/>
    <property type="match status" value="1"/>
</dbReference>
<dbReference type="InterPro" id="IPR001452">
    <property type="entry name" value="SH3_domain"/>
</dbReference>
<dbReference type="SUPFAM" id="SSF52540">
    <property type="entry name" value="P-loop containing nucleoside triphosphate hydrolases"/>
    <property type="match status" value="1"/>
</dbReference>
<feature type="compositionally biased region" description="Polar residues" evidence="14">
    <location>
        <begin position="1325"/>
        <end position="1334"/>
    </location>
</feature>
<dbReference type="GO" id="GO:0016459">
    <property type="term" value="C:myosin complex"/>
    <property type="evidence" value="ECO:0007669"/>
    <property type="project" value="UniProtKB-KW"/>
</dbReference>
<evidence type="ECO:0008006" key="21">
    <source>
        <dbReference type="Google" id="ProtNLM"/>
    </source>
</evidence>
<dbReference type="Pfam" id="PF00784">
    <property type="entry name" value="MyTH4"/>
    <property type="match status" value="2"/>
</dbReference>
<evidence type="ECO:0000259" key="16">
    <source>
        <dbReference type="PROSITE" id="PS50057"/>
    </source>
</evidence>
<dbReference type="PROSITE" id="PS50096">
    <property type="entry name" value="IQ"/>
    <property type="match status" value="3"/>
</dbReference>
<evidence type="ECO:0000259" key="18">
    <source>
        <dbReference type="PROSITE" id="PS51456"/>
    </source>
</evidence>
<dbReference type="SMART" id="SM00139">
    <property type="entry name" value="MyTH4"/>
    <property type="match status" value="2"/>
</dbReference>
<keyword evidence="20" id="KW-1185">Reference proteome</keyword>
<feature type="compositionally biased region" description="Polar residues" evidence="14">
    <location>
        <begin position="2191"/>
        <end position="2200"/>
    </location>
</feature>
<evidence type="ECO:0000256" key="7">
    <source>
        <dbReference type="ARBA" id="ARBA00022840"/>
    </source>
</evidence>
<dbReference type="GeneID" id="111253520"/>
<dbReference type="GO" id="GO:0005737">
    <property type="term" value="C:cytoplasm"/>
    <property type="evidence" value="ECO:0007669"/>
    <property type="project" value="UniProtKB-SubCell"/>
</dbReference>
<feature type="compositionally biased region" description="Acidic residues" evidence="14">
    <location>
        <begin position="2009"/>
        <end position="2019"/>
    </location>
</feature>
<dbReference type="Gene3D" id="1.25.40.530">
    <property type="entry name" value="MyTH4 domain"/>
    <property type="match status" value="3"/>
</dbReference>
<dbReference type="InterPro" id="IPR000048">
    <property type="entry name" value="IQ_motif_EF-hand-BS"/>
</dbReference>
<dbReference type="SUPFAM" id="SSF50044">
    <property type="entry name" value="SH3-domain"/>
    <property type="match status" value="1"/>
</dbReference>
<dbReference type="KEGG" id="vde:111253520"/>
<evidence type="ECO:0000256" key="8">
    <source>
        <dbReference type="ARBA" id="ARBA00023123"/>
    </source>
</evidence>
<keyword evidence="8 12" id="KW-0518">Myosin</keyword>
<evidence type="ECO:0000256" key="9">
    <source>
        <dbReference type="ARBA" id="ARBA00023175"/>
    </source>
</evidence>
<dbReference type="OrthoDB" id="8182952at2759"/>
<feature type="region of interest" description="Disordered" evidence="14">
    <location>
        <begin position="1963"/>
        <end position="2267"/>
    </location>
</feature>
<dbReference type="FunFam" id="1.10.10.820:FF:000001">
    <property type="entry name" value="Myosin heavy chain"/>
    <property type="match status" value="1"/>
</dbReference>
<dbReference type="PROSITE" id="PS50057">
    <property type="entry name" value="FERM_3"/>
    <property type="match status" value="1"/>
</dbReference>
<evidence type="ECO:0000256" key="2">
    <source>
        <dbReference type="ARBA" id="ARBA00008314"/>
    </source>
</evidence>
<feature type="region of interest" description="Disordered" evidence="14">
    <location>
        <begin position="1873"/>
        <end position="1949"/>
    </location>
</feature>
<keyword evidence="13" id="KW-0175">Coiled coil</keyword>